<dbReference type="AlphaFoldDB" id="A0A178EUM1"/>
<organism evidence="1 2">
    <name type="scientific">Trichophyton rubrum</name>
    <name type="common">Athlete's foot fungus</name>
    <name type="synonym">Epidermophyton rubrum</name>
    <dbReference type="NCBI Taxonomy" id="5551"/>
    <lineage>
        <taxon>Eukaryota</taxon>
        <taxon>Fungi</taxon>
        <taxon>Dikarya</taxon>
        <taxon>Ascomycota</taxon>
        <taxon>Pezizomycotina</taxon>
        <taxon>Eurotiomycetes</taxon>
        <taxon>Eurotiomycetidae</taxon>
        <taxon>Onygenales</taxon>
        <taxon>Arthrodermataceae</taxon>
        <taxon>Trichophyton</taxon>
    </lineage>
</organism>
<comment type="caution">
    <text evidence="1">The sequence shown here is derived from an EMBL/GenBank/DDBJ whole genome shotgun (WGS) entry which is preliminary data.</text>
</comment>
<evidence type="ECO:0000313" key="2">
    <source>
        <dbReference type="Proteomes" id="UP000243015"/>
    </source>
</evidence>
<dbReference type="Proteomes" id="UP000243015">
    <property type="component" value="Unassembled WGS sequence"/>
</dbReference>
<name>A0A178EUM1_TRIRU</name>
<gene>
    <name evidence="1" type="ORF">A7C99_5451</name>
</gene>
<reference evidence="1 2" key="1">
    <citation type="submission" date="2016-05" db="EMBL/GenBank/DDBJ databases">
        <title>Genome sequencing of Trichophyton rubrum CMCC(F)T1i isolated from hair.</title>
        <authorList>
            <person name="Zhan P."/>
            <person name="Tao Y."/>
            <person name="Liu W."/>
        </authorList>
    </citation>
    <scope>NUCLEOTIDE SEQUENCE [LARGE SCALE GENOMIC DNA]</scope>
    <source>
        <strain evidence="2">CMCC(F)T1i</strain>
    </source>
</reference>
<accession>A0A178EUM1</accession>
<sequence>MALSSMTPMVTLAARRSQRGRAWPASAFFDHDDYFFVPGHCLSVSRLDVRLVKVTLESLKPPQLDFVAAEASHDVFLALEPCGTNDEVDDKQ</sequence>
<protein>
    <submittedName>
        <fullName evidence="1">Uncharacterized protein</fullName>
    </submittedName>
</protein>
<proteinExistence type="predicted"/>
<dbReference type="EMBL" id="LHPM01000018">
    <property type="protein sequence ID" value="OAL63063.1"/>
    <property type="molecule type" value="Genomic_DNA"/>
</dbReference>
<evidence type="ECO:0000313" key="1">
    <source>
        <dbReference type="EMBL" id="OAL63063.1"/>
    </source>
</evidence>